<evidence type="ECO:0000256" key="4">
    <source>
        <dbReference type="ARBA" id="ARBA00022839"/>
    </source>
</evidence>
<dbReference type="RefSeq" id="XP_020074702.1">
    <property type="nucleotide sequence ID" value="XM_020219854.1"/>
</dbReference>
<dbReference type="InterPro" id="IPR036397">
    <property type="entry name" value="RNaseH_sf"/>
</dbReference>
<dbReference type="GO" id="GO:0005739">
    <property type="term" value="C:mitochondrion"/>
    <property type="evidence" value="ECO:0007669"/>
    <property type="project" value="EnsemblFungi"/>
</dbReference>
<feature type="domain" description="Exonuclease" evidence="5">
    <location>
        <begin position="11"/>
        <end position="188"/>
    </location>
</feature>
<dbReference type="GO" id="GO:0034476">
    <property type="term" value="P:U5 snRNA 3'-end processing"/>
    <property type="evidence" value="ECO:0007669"/>
    <property type="project" value="EnsemblFungi"/>
</dbReference>
<dbReference type="AlphaFoldDB" id="A0A1E4REU7"/>
<dbReference type="Pfam" id="PF00929">
    <property type="entry name" value="RNase_T"/>
    <property type="match status" value="1"/>
</dbReference>
<dbReference type="FunFam" id="3.30.420.10:FF:000003">
    <property type="entry name" value="Oligoribonuclease"/>
    <property type="match status" value="1"/>
</dbReference>
<dbReference type="NCBIfam" id="NF003765">
    <property type="entry name" value="PRK05359.1"/>
    <property type="match status" value="1"/>
</dbReference>
<accession>A0A1E4REU7</accession>
<dbReference type="Gene3D" id="3.30.420.10">
    <property type="entry name" value="Ribonuclease H-like superfamily/Ribonuclease H"/>
    <property type="match status" value="1"/>
</dbReference>
<dbReference type="SMART" id="SM00479">
    <property type="entry name" value="EXOIII"/>
    <property type="match status" value="1"/>
</dbReference>
<evidence type="ECO:0000256" key="3">
    <source>
        <dbReference type="ARBA" id="ARBA00022801"/>
    </source>
</evidence>
<sequence length="206" mass="24273">MASYKPTIKKPLVWIDCEMTGLDVYNDNIIEICCLITDADLNIIDEKGFESTVYVPKEKLDQMGEWCIEHHTRLGLVDKILQNPDRTLQKVESELFDYIKYYINEPKKGLLAGNSIHMDKFFMMREFPKIIDYLHYRLLDVSSISEICRRHNNDLLSKCPRKRDSHTAKNDIQDSIAQLKWFQQNYLKNSKETENVTNQSKTVYQL</sequence>
<proteinExistence type="inferred from homology"/>
<dbReference type="PANTHER" id="PTHR11046">
    <property type="entry name" value="OLIGORIBONUCLEASE, MITOCHONDRIAL"/>
    <property type="match status" value="1"/>
</dbReference>
<keyword evidence="4" id="KW-0269">Exonuclease</keyword>
<reference evidence="7" key="1">
    <citation type="submission" date="2016-05" db="EMBL/GenBank/DDBJ databases">
        <title>Comparative genomics of biotechnologically important yeasts.</title>
        <authorList>
            <consortium name="DOE Joint Genome Institute"/>
            <person name="Riley R."/>
            <person name="Haridas S."/>
            <person name="Wolfe K.H."/>
            <person name="Lopes M.R."/>
            <person name="Hittinger C.T."/>
            <person name="Goker M."/>
            <person name="Salamov A."/>
            <person name="Wisecaver J."/>
            <person name="Long T.M."/>
            <person name="Aerts A.L."/>
            <person name="Barry K."/>
            <person name="Choi C."/>
            <person name="Clum A."/>
            <person name="Coughlan A.Y."/>
            <person name="Deshpande S."/>
            <person name="Douglass A.P."/>
            <person name="Hanson S.J."/>
            <person name="Klenk H.-P."/>
            <person name="Labutti K."/>
            <person name="Lapidus A."/>
            <person name="Lindquist E."/>
            <person name="Lipzen A."/>
            <person name="Meier-Kolthoff J.P."/>
            <person name="Ohm R.A."/>
            <person name="Otillar R.P."/>
            <person name="Pangilinan J."/>
            <person name="Peng Y."/>
            <person name="Rokas A."/>
            <person name="Rosa C.A."/>
            <person name="Scheuner C."/>
            <person name="Sibirny A.A."/>
            <person name="Slot J.C."/>
            <person name="Stielow J.B."/>
            <person name="Sun H."/>
            <person name="Kurtzman C.P."/>
            <person name="Blackwell M."/>
            <person name="Grigoriev I.V."/>
            <person name="Jeffries T.W."/>
        </authorList>
    </citation>
    <scope>NUCLEOTIDE SEQUENCE [LARGE SCALE GENOMIC DNA]</scope>
    <source>
        <strain evidence="7">NRRL Y-1933</strain>
    </source>
</reference>
<dbReference type="InterPro" id="IPR012337">
    <property type="entry name" value="RNaseH-like_sf"/>
</dbReference>
<keyword evidence="2" id="KW-0540">Nuclease</keyword>
<dbReference type="Proteomes" id="UP000095085">
    <property type="component" value="Unassembled WGS sequence"/>
</dbReference>
<comment type="similarity">
    <text evidence="1">Belongs to the oligoribonuclease family.</text>
</comment>
<evidence type="ECO:0000256" key="2">
    <source>
        <dbReference type="ARBA" id="ARBA00022722"/>
    </source>
</evidence>
<keyword evidence="3" id="KW-0378">Hydrolase</keyword>
<dbReference type="GO" id="GO:0000467">
    <property type="term" value="P:exonucleolytic trimming to generate mature 3'-end of 5.8S rRNA from tricistronic rRNA transcript (SSU-rRNA, 5.8S rRNA, LSU-rRNA)"/>
    <property type="evidence" value="ECO:0007669"/>
    <property type="project" value="EnsemblFungi"/>
</dbReference>
<dbReference type="EMBL" id="KV454544">
    <property type="protein sequence ID" value="ODV65635.1"/>
    <property type="molecule type" value="Genomic_DNA"/>
</dbReference>
<evidence type="ECO:0000256" key="1">
    <source>
        <dbReference type="ARBA" id="ARBA00009921"/>
    </source>
</evidence>
<name>A0A1E4REU7_9ASCO</name>
<dbReference type="InterPro" id="IPR013520">
    <property type="entry name" value="Ribonucl_H"/>
</dbReference>
<dbReference type="PANTHER" id="PTHR11046:SF0">
    <property type="entry name" value="OLIGORIBONUCLEASE, MITOCHONDRIAL"/>
    <property type="match status" value="1"/>
</dbReference>
<keyword evidence="7" id="KW-1185">Reference proteome</keyword>
<dbReference type="GO" id="GO:0003676">
    <property type="term" value="F:nucleic acid binding"/>
    <property type="evidence" value="ECO:0007669"/>
    <property type="project" value="InterPro"/>
</dbReference>
<dbReference type="STRING" id="984485.A0A1E4REU7"/>
<dbReference type="GeneID" id="30994404"/>
<evidence type="ECO:0000313" key="6">
    <source>
        <dbReference type="EMBL" id="ODV65635.1"/>
    </source>
</evidence>
<dbReference type="InterPro" id="IPR022894">
    <property type="entry name" value="Oligoribonuclease"/>
</dbReference>
<dbReference type="GO" id="GO:0034475">
    <property type="term" value="P:U4 snRNA 3'-end processing"/>
    <property type="evidence" value="ECO:0007669"/>
    <property type="project" value="EnsemblFungi"/>
</dbReference>
<protein>
    <submittedName>
        <fullName evidence="6">Ribonuclease H-like protein</fullName>
    </submittedName>
</protein>
<evidence type="ECO:0000313" key="7">
    <source>
        <dbReference type="Proteomes" id="UP000095085"/>
    </source>
</evidence>
<dbReference type="OrthoDB" id="270189at2759"/>
<dbReference type="CDD" id="cd06135">
    <property type="entry name" value="Orn"/>
    <property type="match status" value="1"/>
</dbReference>
<gene>
    <name evidence="6" type="ORF">HYPBUDRAFT_143446</name>
</gene>
<evidence type="ECO:0000259" key="5">
    <source>
        <dbReference type="SMART" id="SM00479"/>
    </source>
</evidence>
<dbReference type="GO" id="GO:0000175">
    <property type="term" value="F:3'-5'-RNA exonuclease activity"/>
    <property type="evidence" value="ECO:0007669"/>
    <property type="project" value="EnsemblFungi"/>
</dbReference>
<organism evidence="6 7">
    <name type="scientific">Hyphopichia burtonii NRRL Y-1933</name>
    <dbReference type="NCBI Taxonomy" id="984485"/>
    <lineage>
        <taxon>Eukaryota</taxon>
        <taxon>Fungi</taxon>
        <taxon>Dikarya</taxon>
        <taxon>Ascomycota</taxon>
        <taxon>Saccharomycotina</taxon>
        <taxon>Pichiomycetes</taxon>
        <taxon>Debaryomycetaceae</taxon>
        <taxon>Hyphopichia</taxon>
    </lineage>
</organism>
<dbReference type="SUPFAM" id="SSF53098">
    <property type="entry name" value="Ribonuclease H-like"/>
    <property type="match status" value="1"/>
</dbReference>